<evidence type="ECO:0000256" key="1">
    <source>
        <dbReference type="SAM" id="SignalP"/>
    </source>
</evidence>
<dbReference type="InterPro" id="IPR021109">
    <property type="entry name" value="Peptidase_aspartic_dom_sf"/>
</dbReference>
<dbReference type="SUPFAM" id="SSF50156">
    <property type="entry name" value="PDZ domain-like"/>
    <property type="match status" value="1"/>
</dbReference>
<sequence>MPTLKRNIILGLLSILCAASSHAGPNDSIPFKYAGHIYFPTVVNDSIRCNLIFDTGGADIFGVDSIFLAQSKWRPSRFAAAKARGAAGTKRIRIITDTTKVKLGDVESTYDIVPIFSLRDVVDCHTDGIIGNRDINTTFFEINFEHGYMRRHPSLPAKTADYTRLPIVYKNNKILFNAAVRIGDTVMRGLYLMDTGSGGTIDFTSEAARKYKLDSIPRKRQITDISNFGIGSKEQEYYVDMQSDLIIIGGDTIRKRVVSYLPEGVGAMGSREHLGIVGNAIWSKYNLLLDIAHRCVYIKRFKKDKGPSAEYDYGFRSRTDICDGWIVSSLVRDGDAKRAGMEIGDTIVAVNGKPAKDFTWAEEENIGDVPHQTLDIRGLDGKAKHVKLEARERW</sequence>
<dbReference type="RefSeq" id="WP_021590143.1">
    <property type="nucleotide sequence ID" value="NZ_AWEY01000032.1"/>
</dbReference>
<dbReference type="PROSITE" id="PS50106">
    <property type="entry name" value="PDZ"/>
    <property type="match status" value="1"/>
</dbReference>
<evidence type="ECO:0000313" key="3">
    <source>
        <dbReference type="EMBL" id="ERK39008.1"/>
    </source>
</evidence>
<name>U2QCI4_9BACT</name>
<evidence type="ECO:0000259" key="2">
    <source>
        <dbReference type="PROSITE" id="PS50106"/>
    </source>
</evidence>
<feature type="signal peptide" evidence="1">
    <location>
        <begin position="1"/>
        <end position="23"/>
    </location>
</feature>
<dbReference type="Gene3D" id="2.40.70.10">
    <property type="entry name" value="Acid Proteases"/>
    <property type="match status" value="1"/>
</dbReference>
<reference evidence="3 4" key="1">
    <citation type="submission" date="2013-08" db="EMBL/GenBank/DDBJ databases">
        <authorList>
            <person name="Durkin A.S."/>
            <person name="Haft D.R."/>
            <person name="McCorrison J."/>
            <person name="Torralba M."/>
            <person name="Gillis M."/>
            <person name="Haft D.H."/>
            <person name="Methe B."/>
            <person name="Sutton G."/>
            <person name="Nelson K.E."/>
        </authorList>
    </citation>
    <scope>NUCLEOTIDE SEQUENCE [LARGE SCALE GENOMIC DNA]</scope>
    <source>
        <strain evidence="3 4">F0067</strain>
    </source>
</reference>
<dbReference type="Pfam" id="PF00595">
    <property type="entry name" value="PDZ"/>
    <property type="match status" value="1"/>
</dbReference>
<dbReference type="Proteomes" id="UP000016648">
    <property type="component" value="Unassembled WGS sequence"/>
</dbReference>
<accession>U2QCI4</accession>
<dbReference type="EMBL" id="AWEY01000032">
    <property type="protein sequence ID" value="ERK39008.1"/>
    <property type="molecule type" value="Genomic_DNA"/>
</dbReference>
<proteinExistence type="predicted"/>
<gene>
    <name evidence="3" type="ORF">HMPREF9135_0710</name>
</gene>
<dbReference type="InterPro" id="IPR001478">
    <property type="entry name" value="PDZ"/>
</dbReference>
<dbReference type="SMART" id="SM00228">
    <property type="entry name" value="PDZ"/>
    <property type="match status" value="1"/>
</dbReference>
<dbReference type="AlphaFoldDB" id="U2QCI4"/>
<keyword evidence="1" id="KW-0732">Signal</keyword>
<feature type="chain" id="PRO_5004634116" evidence="1">
    <location>
        <begin position="24"/>
        <end position="394"/>
    </location>
</feature>
<dbReference type="Gene3D" id="2.30.42.10">
    <property type="match status" value="1"/>
</dbReference>
<organism evidence="3 4">
    <name type="scientific">Segatella baroniae F0067</name>
    <dbReference type="NCBI Taxonomy" id="1115809"/>
    <lineage>
        <taxon>Bacteria</taxon>
        <taxon>Pseudomonadati</taxon>
        <taxon>Bacteroidota</taxon>
        <taxon>Bacteroidia</taxon>
        <taxon>Bacteroidales</taxon>
        <taxon>Prevotellaceae</taxon>
        <taxon>Segatella</taxon>
    </lineage>
</organism>
<comment type="caution">
    <text evidence="3">The sequence shown here is derived from an EMBL/GenBank/DDBJ whole genome shotgun (WGS) entry which is preliminary data.</text>
</comment>
<feature type="domain" description="PDZ" evidence="2">
    <location>
        <begin position="297"/>
        <end position="359"/>
    </location>
</feature>
<dbReference type="PATRIC" id="fig|1115809.3.peg.1721"/>
<protein>
    <submittedName>
        <fullName evidence="3">PDZ/DHR/GLGF domain protein</fullName>
    </submittedName>
</protein>
<evidence type="ECO:0000313" key="4">
    <source>
        <dbReference type="Proteomes" id="UP000016648"/>
    </source>
</evidence>
<keyword evidence="4" id="KW-1185">Reference proteome</keyword>
<dbReference type="InterPro" id="IPR036034">
    <property type="entry name" value="PDZ_sf"/>
</dbReference>